<sequence length="385" mass="42683">MQLALTGDEIAFRNHLRSLYRNEVPPEIRDGVREGRELSREALVTTQRILDANRIAVPNWPQQWGGRDWTPIQRHLWHDEMALASVPEPLTFNVDMIGPVIARFGTEEQKARFLPPTANLDIWWCQGFSEPEAGSDLASLRTTATRDGNDYVVNGQKIWTSMAQYADWMFCLVRTDPGAAKKQVGISLLLIPMDAAGVTVRPIELIGGSREVNEVFLDDVRVPTELRVGQENQGWTYAKFLLGNERTGMAAIGRTKVRLSTIKTRARHTRVGKGTLLDDPLFAARLTELENETLALELIQIGAIAGAKQDRTAQTASILKLRGSQLQQAATELMMEVAGPSALLPDHNRWTGRSTAAYLNCRKTSIYGGSTEVQRGIIASTILGL</sequence>
<dbReference type="Proteomes" id="UP001621418">
    <property type="component" value="Chromosome"/>
</dbReference>
<keyword evidence="4 6" id="KW-0274">FAD</keyword>
<evidence type="ECO:0000256" key="2">
    <source>
        <dbReference type="ARBA" id="ARBA00009347"/>
    </source>
</evidence>
<dbReference type="Gene3D" id="1.10.540.10">
    <property type="entry name" value="Acyl-CoA dehydrogenase/oxidase, N-terminal domain"/>
    <property type="match status" value="1"/>
</dbReference>
<dbReference type="Gene3D" id="1.20.140.10">
    <property type="entry name" value="Butyryl-CoA Dehydrogenase, subunit A, domain 3"/>
    <property type="match status" value="1"/>
</dbReference>
<evidence type="ECO:0000256" key="3">
    <source>
        <dbReference type="ARBA" id="ARBA00022630"/>
    </source>
</evidence>
<feature type="domain" description="Acyl-CoA oxidase/dehydrogenase middle" evidence="8">
    <location>
        <begin position="125"/>
        <end position="220"/>
    </location>
</feature>
<dbReference type="InterPro" id="IPR036250">
    <property type="entry name" value="AcylCo_DH-like_C"/>
</dbReference>
<evidence type="ECO:0000256" key="1">
    <source>
        <dbReference type="ARBA" id="ARBA00001974"/>
    </source>
</evidence>
<dbReference type="Gene3D" id="2.40.110.10">
    <property type="entry name" value="Butyryl-CoA Dehydrogenase, subunit A, domain 2"/>
    <property type="match status" value="1"/>
</dbReference>
<evidence type="ECO:0000259" key="7">
    <source>
        <dbReference type="Pfam" id="PF00441"/>
    </source>
</evidence>
<dbReference type="InterPro" id="IPR006091">
    <property type="entry name" value="Acyl-CoA_Oxase/DH_mid-dom"/>
</dbReference>
<dbReference type="InterPro" id="IPR009075">
    <property type="entry name" value="AcylCo_DH/oxidase_C"/>
</dbReference>
<evidence type="ECO:0000256" key="4">
    <source>
        <dbReference type="ARBA" id="ARBA00022827"/>
    </source>
</evidence>
<keyword evidence="11" id="KW-1185">Reference proteome</keyword>
<keyword evidence="3 6" id="KW-0285">Flavoprotein</keyword>
<dbReference type="RefSeq" id="WP_328662768.1">
    <property type="nucleotide sequence ID" value="NZ_CP108014.1"/>
</dbReference>
<feature type="domain" description="Acyl-CoA dehydrogenase/oxidase N-terminal" evidence="9">
    <location>
        <begin position="8"/>
        <end position="119"/>
    </location>
</feature>
<dbReference type="SUPFAM" id="SSF47203">
    <property type="entry name" value="Acyl-CoA dehydrogenase C-terminal domain-like"/>
    <property type="match status" value="1"/>
</dbReference>
<dbReference type="GeneID" id="91376809"/>
<dbReference type="InterPro" id="IPR009100">
    <property type="entry name" value="AcylCoA_DH/oxidase_NM_dom_sf"/>
</dbReference>
<evidence type="ECO:0000256" key="5">
    <source>
        <dbReference type="ARBA" id="ARBA00023002"/>
    </source>
</evidence>
<evidence type="ECO:0000259" key="8">
    <source>
        <dbReference type="Pfam" id="PF02770"/>
    </source>
</evidence>
<reference evidence="10 11" key="1">
    <citation type="submission" date="2022-10" db="EMBL/GenBank/DDBJ databases">
        <title>The complete genomes of actinobacterial strains from the NBC collection.</title>
        <authorList>
            <person name="Joergensen T.S."/>
            <person name="Alvarez Arevalo M."/>
            <person name="Sterndorff E.B."/>
            <person name="Faurdal D."/>
            <person name="Vuksanovic O."/>
            <person name="Mourched A.-S."/>
            <person name="Charusanti P."/>
            <person name="Shaw S."/>
            <person name="Blin K."/>
            <person name="Weber T."/>
        </authorList>
    </citation>
    <scope>NUCLEOTIDE SEQUENCE [LARGE SCALE GENOMIC DNA]</scope>
    <source>
        <strain evidence="10 11">NBC_01413</strain>
    </source>
</reference>
<dbReference type="InterPro" id="IPR052161">
    <property type="entry name" value="Mycobact_Acyl-CoA_DH"/>
</dbReference>
<keyword evidence="5 6" id="KW-0560">Oxidoreductase</keyword>
<feature type="domain" description="Acyl-CoA dehydrogenase/oxidase C-terminal" evidence="7">
    <location>
        <begin position="232"/>
        <end position="382"/>
    </location>
</feature>
<dbReference type="InterPro" id="IPR013786">
    <property type="entry name" value="AcylCoA_DH/ox_N"/>
</dbReference>
<gene>
    <name evidence="10" type="ORF">OG308_21865</name>
</gene>
<evidence type="ECO:0000259" key="9">
    <source>
        <dbReference type="Pfam" id="PF02771"/>
    </source>
</evidence>
<name>A0ABZ1N2B2_9NOCA</name>
<accession>A0ABZ1N2B2</accession>
<dbReference type="InterPro" id="IPR037069">
    <property type="entry name" value="AcylCoA_DH/ox_N_sf"/>
</dbReference>
<dbReference type="EMBL" id="CP109527">
    <property type="protein sequence ID" value="WTY33974.1"/>
    <property type="molecule type" value="Genomic_DNA"/>
</dbReference>
<protein>
    <submittedName>
        <fullName evidence="10">Acyl-CoA dehydrogenase family protein</fullName>
    </submittedName>
</protein>
<dbReference type="SUPFAM" id="SSF56645">
    <property type="entry name" value="Acyl-CoA dehydrogenase NM domain-like"/>
    <property type="match status" value="1"/>
</dbReference>
<dbReference type="InterPro" id="IPR046373">
    <property type="entry name" value="Acyl-CoA_Oxase/DH_mid-dom_sf"/>
</dbReference>
<comment type="similarity">
    <text evidence="2 6">Belongs to the acyl-CoA dehydrogenase family.</text>
</comment>
<dbReference type="PANTHER" id="PTHR43292">
    <property type="entry name" value="ACYL-COA DEHYDROGENASE"/>
    <property type="match status" value="1"/>
</dbReference>
<organism evidence="10 11">
    <name type="scientific">Nocardia salmonicida</name>
    <dbReference type="NCBI Taxonomy" id="53431"/>
    <lineage>
        <taxon>Bacteria</taxon>
        <taxon>Bacillati</taxon>
        <taxon>Actinomycetota</taxon>
        <taxon>Actinomycetes</taxon>
        <taxon>Mycobacteriales</taxon>
        <taxon>Nocardiaceae</taxon>
        <taxon>Nocardia</taxon>
    </lineage>
</organism>
<comment type="cofactor">
    <cofactor evidence="1 6">
        <name>FAD</name>
        <dbReference type="ChEBI" id="CHEBI:57692"/>
    </cofactor>
</comment>
<dbReference type="Pfam" id="PF02771">
    <property type="entry name" value="Acyl-CoA_dh_N"/>
    <property type="match status" value="1"/>
</dbReference>
<proteinExistence type="inferred from homology"/>
<evidence type="ECO:0000313" key="10">
    <source>
        <dbReference type="EMBL" id="WTY33974.1"/>
    </source>
</evidence>
<dbReference type="PANTHER" id="PTHR43292:SF3">
    <property type="entry name" value="ACYL-COA DEHYDROGENASE FADE29"/>
    <property type="match status" value="1"/>
</dbReference>
<dbReference type="Pfam" id="PF02770">
    <property type="entry name" value="Acyl-CoA_dh_M"/>
    <property type="match status" value="1"/>
</dbReference>
<dbReference type="Pfam" id="PF00441">
    <property type="entry name" value="Acyl-CoA_dh_1"/>
    <property type="match status" value="1"/>
</dbReference>
<evidence type="ECO:0000256" key="6">
    <source>
        <dbReference type="RuleBase" id="RU362125"/>
    </source>
</evidence>
<evidence type="ECO:0000313" key="11">
    <source>
        <dbReference type="Proteomes" id="UP001621418"/>
    </source>
</evidence>